<reference evidence="2" key="1">
    <citation type="submission" date="2024-02" db="UniProtKB">
        <authorList>
            <consortium name="WormBaseParasite"/>
        </authorList>
    </citation>
    <scope>IDENTIFICATION</scope>
</reference>
<dbReference type="Proteomes" id="UP000887575">
    <property type="component" value="Unassembled WGS sequence"/>
</dbReference>
<dbReference type="AlphaFoldDB" id="A0AAF3FAR6"/>
<dbReference type="WBParaSite" id="MBELARI_LOCUS3702">
    <property type="protein sequence ID" value="MBELARI_LOCUS3702"/>
    <property type="gene ID" value="MBELARI_LOCUS3702"/>
</dbReference>
<sequence length="176" mass="20533">MFFPPPLTPLNLFLKRLLKVREDQAPIRELREFEREDHQKPAKYFYCDEDPEKSQKKEMEEQNQLNSLTGHFFLDALCVARRCPLLEDFTVSGCKSVTSHSALSLLESSRLRKPTMLTTHMENTSFDVNQLYRQIQSPYFCEPGTWKLMPMTIRIGYEKAAVMAQSTNQTCVLIYV</sequence>
<keyword evidence="1" id="KW-1185">Reference proteome</keyword>
<proteinExistence type="predicted"/>
<evidence type="ECO:0000313" key="1">
    <source>
        <dbReference type="Proteomes" id="UP000887575"/>
    </source>
</evidence>
<evidence type="ECO:0000313" key="2">
    <source>
        <dbReference type="WBParaSite" id="MBELARI_LOCUS3702"/>
    </source>
</evidence>
<accession>A0AAF3FAR6</accession>
<name>A0AAF3FAR6_9BILA</name>
<protein>
    <submittedName>
        <fullName evidence="2">Uncharacterized protein</fullName>
    </submittedName>
</protein>
<organism evidence="1 2">
    <name type="scientific">Mesorhabditis belari</name>
    <dbReference type="NCBI Taxonomy" id="2138241"/>
    <lineage>
        <taxon>Eukaryota</taxon>
        <taxon>Metazoa</taxon>
        <taxon>Ecdysozoa</taxon>
        <taxon>Nematoda</taxon>
        <taxon>Chromadorea</taxon>
        <taxon>Rhabditida</taxon>
        <taxon>Rhabditina</taxon>
        <taxon>Rhabditomorpha</taxon>
        <taxon>Rhabditoidea</taxon>
        <taxon>Rhabditidae</taxon>
        <taxon>Mesorhabditinae</taxon>
        <taxon>Mesorhabditis</taxon>
    </lineage>
</organism>